<comment type="similarity">
    <text evidence="2">Belongs to the phosphatase 2A regulatory subunit A family.</text>
</comment>
<comment type="caution">
    <text evidence="6">The sequence shown here is derived from an EMBL/GenBank/DDBJ whole genome shotgun (WGS) entry which is preliminary data.</text>
</comment>
<evidence type="ECO:0000259" key="5">
    <source>
        <dbReference type="Pfam" id="PF22956"/>
    </source>
</evidence>
<dbReference type="PROSITE" id="PS50077">
    <property type="entry name" value="HEAT_REPEAT"/>
    <property type="match status" value="7"/>
</dbReference>
<evidence type="ECO:0000256" key="1">
    <source>
        <dbReference type="ARBA" id="ARBA00022737"/>
    </source>
</evidence>
<dbReference type="InterPro" id="IPR051023">
    <property type="entry name" value="PP2A_Regulatory_Subunit_A"/>
</dbReference>
<dbReference type="Pfam" id="PF22956">
    <property type="entry name" value="VPS15-like_hel"/>
    <property type="match status" value="1"/>
</dbReference>
<keyword evidence="7" id="KW-1185">Reference proteome</keyword>
<feature type="repeat" description="HEAT" evidence="3">
    <location>
        <begin position="417"/>
        <end position="455"/>
    </location>
</feature>
<name>A0A9P5XN05_9AGAR</name>
<dbReference type="InterPro" id="IPR021133">
    <property type="entry name" value="HEAT_type_2"/>
</dbReference>
<dbReference type="SUPFAM" id="SSF48371">
    <property type="entry name" value="ARM repeat"/>
    <property type="match status" value="1"/>
</dbReference>
<dbReference type="OrthoDB" id="340346at2759"/>
<dbReference type="InterPro" id="IPR016024">
    <property type="entry name" value="ARM-type_fold"/>
</dbReference>
<dbReference type="GO" id="GO:0005634">
    <property type="term" value="C:nucleus"/>
    <property type="evidence" value="ECO:0007669"/>
    <property type="project" value="TreeGrafter"/>
</dbReference>
<dbReference type="AlphaFoldDB" id="A0A9P5XN05"/>
<dbReference type="Pfam" id="PF20168">
    <property type="entry name" value="PDS5"/>
    <property type="match status" value="1"/>
</dbReference>
<feature type="domain" description="Phosphatase PP2A regulatory subunit A/Splicing factor 3B subunit 1-like HEAT repeat" evidence="4">
    <location>
        <begin position="325"/>
        <end position="370"/>
    </location>
</feature>
<feature type="repeat" description="HEAT" evidence="3">
    <location>
        <begin position="578"/>
        <end position="609"/>
    </location>
</feature>
<dbReference type="Pfam" id="PF22646">
    <property type="entry name" value="PPP2R1A-like_HEAT"/>
    <property type="match status" value="1"/>
</dbReference>
<evidence type="ECO:0000259" key="4">
    <source>
        <dbReference type="Pfam" id="PF22646"/>
    </source>
</evidence>
<feature type="repeat" description="HEAT" evidence="3">
    <location>
        <begin position="245"/>
        <end position="283"/>
    </location>
</feature>
<dbReference type="EMBL" id="MU151058">
    <property type="protein sequence ID" value="KAF9453808.1"/>
    <property type="molecule type" value="Genomic_DNA"/>
</dbReference>
<evidence type="ECO:0000256" key="3">
    <source>
        <dbReference type="PROSITE-ProRule" id="PRU00103"/>
    </source>
</evidence>
<evidence type="ECO:0000313" key="6">
    <source>
        <dbReference type="EMBL" id="KAF9453808.1"/>
    </source>
</evidence>
<dbReference type="InterPro" id="IPR055231">
    <property type="entry name" value="2AA_helical"/>
</dbReference>
<dbReference type="InterPro" id="IPR011989">
    <property type="entry name" value="ARM-like"/>
</dbReference>
<dbReference type="PANTHER" id="PTHR10648:SF4">
    <property type="entry name" value="PROTEIN PHOSPHATASE 2 (FORMERLY 2A), REGULATORY SUBUNIT A, BETA ISOFORM-RELATED"/>
    <property type="match status" value="1"/>
</dbReference>
<accession>A0A9P5XN05</accession>
<dbReference type="GO" id="GO:0000159">
    <property type="term" value="C:protein phosphatase type 2A complex"/>
    <property type="evidence" value="ECO:0007669"/>
    <property type="project" value="UniProtKB-ARBA"/>
</dbReference>
<dbReference type="InterPro" id="IPR054573">
    <property type="entry name" value="PP2A/SF3B1-like_HEAT"/>
</dbReference>
<dbReference type="Proteomes" id="UP000807342">
    <property type="component" value="Unassembled WGS sequence"/>
</dbReference>
<feature type="repeat" description="HEAT" evidence="3">
    <location>
        <begin position="206"/>
        <end position="244"/>
    </location>
</feature>
<dbReference type="PANTHER" id="PTHR10648">
    <property type="entry name" value="SERINE/THREONINE-PROTEIN PHOSPHATASE PP2A 65 KDA REGULATORY SUBUNIT"/>
    <property type="match status" value="1"/>
</dbReference>
<keyword evidence="1" id="KW-0677">Repeat</keyword>
<dbReference type="FunFam" id="1.25.10.10:FF:000062">
    <property type="entry name" value="Serine/threonine-protein phosphatase 2A regulatory subunit A alpha isoform"/>
    <property type="match status" value="1"/>
</dbReference>
<feature type="repeat" description="HEAT" evidence="3">
    <location>
        <begin position="90"/>
        <end position="128"/>
    </location>
</feature>
<gene>
    <name evidence="6" type="ORF">P691DRAFT_812419</name>
</gene>
<dbReference type="GO" id="GO:0005829">
    <property type="term" value="C:cytosol"/>
    <property type="evidence" value="ECO:0007669"/>
    <property type="project" value="TreeGrafter"/>
</dbReference>
<evidence type="ECO:0000313" key="7">
    <source>
        <dbReference type="Proteomes" id="UP000807342"/>
    </source>
</evidence>
<feature type="domain" description="Phosphatase 2A Regulatory Subunit A helical" evidence="5">
    <location>
        <begin position="381"/>
        <end position="527"/>
    </location>
</feature>
<proteinExistence type="inferred from homology"/>
<evidence type="ECO:0000256" key="2">
    <source>
        <dbReference type="ARBA" id="ARBA00038332"/>
    </source>
</evidence>
<sequence>MDPAISIEDIAPIAILMDELRSEDVQLRLNAIHSIPTIALALGPDRAREELIPFLQDSVDDEDEVLLALAEEMGKSFEEYIGGKEHAHVLLGPLENLSAVEETLVRDKAAESITKIASVLSQNQIEQYYIPLLKRLSSGEWFTSRTSAAALYPAVYSQVSPALQEELRKGYTALGADDTPMVRRAAAKSLGPLLKQFSQQHIISDGLPIYRRLQGDDQDSVRLLTVEDLIVIAQKLSPAEVKDLLLKQIRQSIGDKSWRVRYMAASHFNELAEAVGTELVREELLGQYIQLLKDNEAEVRTAAATQIPGELHFPGRRIFPTLSVGFSKLLDKEVILARIIPCVRDLSQDASQHVRAALANQIHGLAPLLGREPTIEHLLPLFLHLLKDDFSEVRLNIISKLETVNNVIGIELLSESLLPAIVELAEDKSWRVRQAIIQYIPLLATQFGKPFFDEELGNLCMSWLGDSVYSIREAATVNLKKLTEVFGVEWAQVAIVPKVVGMGSHPSFLFRMTTVQAITTISPSLSLDIIRADIIGPLLELAKDHIPNIRFNVAKSLEAMTTAFSSTPEGRQFIQEFILPTLERQKNDVDADVRYFASRALQKAVPAES</sequence>
<protein>
    <submittedName>
        <fullName evidence="6">ARM repeat-containing protein</fullName>
    </submittedName>
</protein>
<dbReference type="GO" id="GO:0019888">
    <property type="term" value="F:protein phosphatase regulator activity"/>
    <property type="evidence" value="ECO:0007669"/>
    <property type="project" value="TreeGrafter"/>
</dbReference>
<feature type="repeat" description="HEAT" evidence="3">
    <location>
        <begin position="339"/>
        <end position="377"/>
    </location>
</feature>
<dbReference type="Gene3D" id="1.25.10.10">
    <property type="entry name" value="Leucine-rich Repeat Variant"/>
    <property type="match status" value="1"/>
</dbReference>
<feature type="repeat" description="HEAT" evidence="3">
    <location>
        <begin position="378"/>
        <end position="416"/>
    </location>
</feature>
<reference evidence="6" key="1">
    <citation type="submission" date="2020-11" db="EMBL/GenBank/DDBJ databases">
        <authorList>
            <consortium name="DOE Joint Genome Institute"/>
            <person name="Ahrendt S."/>
            <person name="Riley R."/>
            <person name="Andreopoulos W."/>
            <person name="Labutti K."/>
            <person name="Pangilinan J."/>
            <person name="Ruiz-Duenas F.J."/>
            <person name="Barrasa J.M."/>
            <person name="Sanchez-Garcia M."/>
            <person name="Camarero S."/>
            <person name="Miyauchi S."/>
            <person name="Serrano A."/>
            <person name="Linde D."/>
            <person name="Babiker R."/>
            <person name="Drula E."/>
            <person name="Ayuso-Fernandez I."/>
            <person name="Pacheco R."/>
            <person name="Padilla G."/>
            <person name="Ferreira P."/>
            <person name="Barriuso J."/>
            <person name="Kellner H."/>
            <person name="Castanera R."/>
            <person name="Alfaro M."/>
            <person name="Ramirez L."/>
            <person name="Pisabarro A.G."/>
            <person name="Kuo A."/>
            <person name="Tritt A."/>
            <person name="Lipzen A."/>
            <person name="He G."/>
            <person name="Yan M."/>
            <person name="Ng V."/>
            <person name="Cullen D."/>
            <person name="Martin F."/>
            <person name="Rosso M.-N."/>
            <person name="Henrissat B."/>
            <person name="Hibbett D."/>
            <person name="Martinez A.T."/>
            <person name="Grigoriev I.V."/>
        </authorList>
    </citation>
    <scope>NUCLEOTIDE SEQUENCE</scope>
    <source>
        <strain evidence="6">MF-IS2</strain>
    </source>
</reference>
<organism evidence="6 7">
    <name type="scientific">Macrolepiota fuliginosa MF-IS2</name>
    <dbReference type="NCBI Taxonomy" id="1400762"/>
    <lineage>
        <taxon>Eukaryota</taxon>
        <taxon>Fungi</taxon>
        <taxon>Dikarya</taxon>
        <taxon>Basidiomycota</taxon>
        <taxon>Agaricomycotina</taxon>
        <taxon>Agaricomycetes</taxon>
        <taxon>Agaricomycetidae</taxon>
        <taxon>Agaricales</taxon>
        <taxon>Agaricineae</taxon>
        <taxon>Agaricaceae</taxon>
        <taxon>Macrolepiota</taxon>
    </lineage>
</organism>